<evidence type="ECO:0000259" key="5">
    <source>
        <dbReference type="Pfam" id="PF23036"/>
    </source>
</evidence>
<evidence type="ECO:0000259" key="6">
    <source>
        <dbReference type="Pfam" id="PF23273"/>
    </source>
</evidence>
<evidence type="ECO:0000259" key="7">
    <source>
        <dbReference type="Pfam" id="PF23274"/>
    </source>
</evidence>
<dbReference type="Pfam" id="PF23273">
    <property type="entry name" value="DUF7076"/>
    <property type="match status" value="1"/>
</dbReference>
<keyword evidence="3" id="KW-0333">Golgi apparatus</keyword>
<accession>A0A0W4ZRG3</accession>
<keyword evidence="2" id="KW-0813">Transport</keyword>
<dbReference type="Pfam" id="PF23274">
    <property type="entry name" value="DUF7077"/>
    <property type="match status" value="1"/>
</dbReference>
<evidence type="ECO:0008006" key="10">
    <source>
        <dbReference type="Google" id="ProtNLM"/>
    </source>
</evidence>
<comment type="subcellular location">
    <subcellularLocation>
        <location evidence="1">Golgi apparatus</location>
    </subcellularLocation>
</comment>
<sequence>MSSTKPTIIYNDNFDLWPLISPILQNYLPLRNLHWKYNNRSLKSIHYLDVDIKPYNHINSGEKPHQLLSLLDMPYLNMFLVKCDDIDTYRSYIRAMIRKWHNSVLMKKNQEWLIIHVTFQSDSLSITRNTTPSKFLTIKTSVYDKIKADFNVPKKDRCVQLRLGDTDEIDVWQDLIIKMKEGILTSFNTRIAQYEEDIKKMDSQKTLPGWNYCTFFILKEGLAQSFEHMSLIEDALIQYDELESLFYQTLRDNQLTWFGNAGGTHLNDDSESILDISKKSYRLFILQNTISFFDFRIYLFARQCHLLQKLREYEEILQRGRNFITTMAATLRKYEETLVPWFIESWVWNSVHNLISITKDISNNKNISALRGELLFLARLQLDKIGIAFGHIPKDLLFSHKLTNVPENDKKIRLEESEHITNIKLIQMIDSKEEFLEEYHVLNRHILKEFQYGNKSNAEKRILGDIAAFQHYLKHYKNAAEILKNIPELYSKNGWGKIECSIMQTYASCTLESGDIEKYVKSCLSLLKSEKYLTQDKTSFYIKQIEKYGKALNNDILYPLESYFSVQLSTFINQFEDRDTYSLELILDSKISMDISIDNISLKMHKETDSQEIYFIKKNHVVKHGKNIIHLLSNITSLGNHIIETIKIRIGKIYLLKNFLHSGKKLRIALFPRIGSLNVNITLPTDILHNEQKISIEIDPGKNEVVSGHLDLKFINQNLKIDTSNAEAYFLNKEKKKNPFKLKEITKNSVFLFDAINPSEILVLIIPYFSDNEVSEIKAKISVTYTTKTTESYIFLSNFILPTILPLSINVQNYFKKNCIFSQFIVSSNAISLRITNTNLEDSKDFSIFSSEISNKTLILTSQSTSFIFKIVKKEKISNYQHLIFNVIYHTLEEEVFYIISDMLFHELQLSNFHKYYLYIIHIFKKFQLSKINYDDYGLKQTIFSNDHINYWEEELALIETNDRMKIIKILQKIMLELENISIDKKLSNCPQRKIRIPIKIPFIHVLHSVDFIIKSNTNTNNDIYSIPKITVGEPLHAEIRIQQILECELEKNLLENSEFFYEIYIDNNIWLFSGHKKARFFIKNNCLQIFPITLIPLKSGHLMLPTVNITTAATSICFEVDYNYSIKNILVLPSESSITFHLGSIDHSEPLYSM</sequence>
<dbReference type="RefSeq" id="XP_018229951.1">
    <property type="nucleotide sequence ID" value="XM_018373776.1"/>
</dbReference>
<dbReference type="InterPro" id="IPR055504">
    <property type="entry name" value="DUF7076"/>
</dbReference>
<reference evidence="9" key="1">
    <citation type="journal article" date="2016" name="Nat. Commun.">
        <title>Genome analysis of three Pneumocystis species reveals adaptation mechanisms to life exclusively in mammalian hosts.</title>
        <authorList>
            <person name="Ma L."/>
            <person name="Chen Z."/>
            <person name="Huang D.W."/>
            <person name="Kutty G."/>
            <person name="Ishihara M."/>
            <person name="Wang H."/>
            <person name="Abouelleil A."/>
            <person name="Bishop L."/>
            <person name="Davey E."/>
            <person name="Deng R."/>
            <person name="Deng X."/>
            <person name="Fan L."/>
            <person name="Fantoni G."/>
            <person name="Fitzgerald M."/>
            <person name="Gogineni E."/>
            <person name="Goldberg J.M."/>
            <person name="Handley G."/>
            <person name="Hu X."/>
            <person name="Huber C."/>
            <person name="Jiao X."/>
            <person name="Jones K."/>
            <person name="Levin J.Z."/>
            <person name="Liu Y."/>
            <person name="Macdonald P."/>
            <person name="Melnikov A."/>
            <person name="Raley C."/>
            <person name="Sassi M."/>
            <person name="Sherman B.T."/>
            <person name="Song X."/>
            <person name="Sykes S."/>
            <person name="Tran B."/>
            <person name="Walsh L."/>
            <person name="Xia Y."/>
            <person name="Yang J."/>
            <person name="Young S."/>
            <person name="Zeng Q."/>
            <person name="Zheng X."/>
            <person name="Stephens R."/>
            <person name="Nusbaum C."/>
            <person name="Birren B.W."/>
            <person name="Azadi P."/>
            <person name="Lempicki R.A."/>
            <person name="Cuomo C.A."/>
            <person name="Kovacs J.A."/>
        </authorList>
    </citation>
    <scope>NUCLEOTIDE SEQUENCE [LARGE SCALE GENOMIC DNA]</scope>
    <source>
        <strain evidence="9">RU7</strain>
    </source>
</reference>
<dbReference type="InterPro" id="IPR056913">
    <property type="entry name" value="TRAPPC10/Trs130_N"/>
</dbReference>
<evidence type="ECO:0000313" key="9">
    <source>
        <dbReference type="Proteomes" id="UP000053447"/>
    </source>
</evidence>
<feature type="domain" description="DUF7076" evidence="6">
    <location>
        <begin position="545"/>
        <end position="652"/>
    </location>
</feature>
<dbReference type="GO" id="GO:1990071">
    <property type="term" value="C:TRAPPII protein complex"/>
    <property type="evidence" value="ECO:0007669"/>
    <property type="project" value="InterPro"/>
</dbReference>
<dbReference type="GO" id="GO:0006891">
    <property type="term" value="P:intra-Golgi vesicle-mediated transport"/>
    <property type="evidence" value="ECO:0007669"/>
    <property type="project" value="TreeGrafter"/>
</dbReference>
<dbReference type="Proteomes" id="UP000053447">
    <property type="component" value="Unassembled WGS sequence"/>
</dbReference>
<dbReference type="GO" id="GO:0034498">
    <property type="term" value="P:early endosome to Golgi transport"/>
    <property type="evidence" value="ECO:0007669"/>
    <property type="project" value="TreeGrafter"/>
</dbReference>
<evidence type="ECO:0000256" key="2">
    <source>
        <dbReference type="ARBA" id="ARBA00022448"/>
    </source>
</evidence>
<dbReference type="GO" id="GO:0005829">
    <property type="term" value="C:cytosol"/>
    <property type="evidence" value="ECO:0007669"/>
    <property type="project" value="GOC"/>
</dbReference>
<comment type="caution">
    <text evidence="8">The sequence shown here is derived from an EMBL/GenBank/DDBJ whole genome shotgun (WGS) entry which is preliminary data.</text>
</comment>
<feature type="domain" description="TRAPPC10/Trs130 C-terminal" evidence="4">
    <location>
        <begin position="998"/>
        <end position="1114"/>
    </location>
</feature>
<organism evidence="8 9">
    <name type="scientific">Pneumocystis jirovecii (strain RU7)</name>
    <name type="common">Human pneumocystis pneumonia agent</name>
    <dbReference type="NCBI Taxonomy" id="1408657"/>
    <lineage>
        <taxon>Eukaryota</taxon>
        <taxon>Fungi</taxon>
        <taxon>Dikarya</taxon>
        <taxon>Ascomycota</taxon>
        <taxon>Taphrinomycotina</taxon>
        <taxon>Pneumocystomycetes</taxon>
        <taxon>Pneumocystaceae</taxon>
        <taxon>Pneumocystis</taxon>
    </lineage>
</organism>
<dbReference type="PANTHER" id="PTHR13251:SF3">
    <property type="entry name" value="TRAFFICKING PROTEIN PARTICLE COMPLEX SUBUNIT 10"/>
    <property type="match status" value="1"/>
</dbReference>
<dbReference type="AlphaFoldDB" id="A0A0W4ZRG3"/>
<evidence type="ECO:0000256" key="3">
    <source>
        <dbReference type="ARBA" id="ARBA00023034"/>
    </source>
</evidence>
<dbReference type="OrthoDB" id="10256906at2759"/>
<protein>
    <recommendedName>
        <fullName evidence="10">Trafficking protein particle complex subunit 11 domain-containing protein</fullName>
    </recommendedName>
</protein>
<dbReference type="InterPro" id="IPR022233">
    <property type="entry name" value="TRAPPC10/Trs130_C"/>
</dbReference>
<dbReference type="VEuPathDB" id="FungiDB:T551_01513"/>
<evidence type="ECO:0000313" key="8">
    <source>
        <dbReference type="EMBL" id="KTW30961.1"/>
    </source>
</evidence>
<dbReference type="InterPro" id="IPR045126">
    <property type="entry name" value="TRAPPC10/Trs130"/>
</dbReference>
<feature type="domain" description="DUF7077" evidence="7">
    <location>
        <begin position="675"/>
        <end position="799"/>
    </location>
</feature>
<name>A0A0W4ZRG3_PNEJ7</name>
<dbReference type="EMBL" id="LFWA01000006">
    <property type="protein sequence ID" value="KTW30961.1"/>
    <property type="molecule type" value="Genomic_DNA"/>
</dbReference>
<dbReference type="eggNOG" id="KOG1931">
    <property type="taxonomic scope" value="Eukaryota"/>
</dbReference>
<dbReference type="GeneID" id="28940031"/>
<gene>
    <name evidence="8" type="ORF">T551_01513</name>
</gene>
<evidence type="ECO:0000259" key="4">
    <source>
        <dbReference type="Pfam" id="PF12584"/>
    </source>
</evidence>
<dbReference type="PANTHER" id="PTHR13251">
    <property type="entry name" value="EPILEPSY HOLOPROSENCEPHALY CANDIDATE 1/TMEM1"/>
    <property type="match status" value="1"/>
</dbReference>
<feature type="domain" description="TRAPPC10/Trs130 N-terminal" evidence="5">
    <location>
        <begin position="1"/>
        <end position="316"/>
    </location>
</feature>
<dbReference type="Pfam" id="PF23036">
    <property type="entry name" value="TRAPPC10_1st"/>
    <property type="match status" value="1"/>
</dbReference>
<evidence type="ECO:0000256" key="1">
    <source>
        <dbReference type="ARBA" id="ARBA00004555"/>
    </source>
</evidence>
<keyword evidence="9" id="KW-1185">Reference proteome</keyword>
<dbReference type="STRING" id="1408657.A0A0W4ZRG3"/>
<dbReference type="Pfam" id="PF12584">
    <property type="entry name" value="TRAPPC10"/>
    <property type="match status" value="1"/>
</dbReference>
<proteinExistence type="predicted"/>
<dbReference type="InterPro" id="IPR055505">
    <property type="entry name" value="DUF7077"/>
</dbReference>